<gene>
    <name evidence="3" type="ORF">G5C51_27565</name>
</gene>
<dbReference type="InterPro" id="IPR018647">
    <property type="entry name" value="SLFN_3-like_DNA/RNA_helicase"/>
</dbReference>
<dbReference type="Proteomes" id="UP000481583">
    <property type="component" value="Unassembled WGS sequence"/>
</dbReference>
<accession>A0A6G4U8L9</accession>
<protein>
    <submittedName>
        <fullName evidence="3">DUF2075 domain-containing protein</fullName>
    </submittedName>
</protein>
<keyword evidence="4" id="KW-1185">Reference proteome</keyword>
<dbReference type="Gene3D" id="3.40.50.300">
    <property type="entry name" value="P-loop containing nucleotide triphosphate hydrolases"/>
    <property type="match status" value="1"/>
</dbReference>
<dbReference type="AlphaFoldDB" id="A0A6G4U8L9"/>
<dbReference type="EMBL" id="JAAKZV010000154">
    <property type="protein sequence ID" value="NGN67647.1"/>
    <property type="molecule type" value="Genomic_DNA"/>
</dbReference>
<evidence type="ECO:0000313" key="3">
    <source>
        <dbReference type="EMBL" id="NGN67647.1"/>
    </source>
</evidence>
<dbReference type="SMART" id="SM00382">
    <property type="entry name" value="AAA"/>
    <property type="match status" value="1"/>
</dbReference>
<organism evidence="3 4">
    <name type="scientific">Streptomyces coryli</name>
    <dbReference type="NCBI Taxonomy" id="1128680"/>
    <lineage>
        <taxon>Bacteria</taxon>
        <taxon>Bacillati</taxon>
        <taxon>Actinomycetota</taxon>
        <taxon>Actinomycetes</taxon>
        <taxon>Kitasatosporales</taxon>
        <taxon>Streptomycetaceae</taxon>
        <taxon>Streptomyces</taxon>
    </lineage>
</organism>
<dbReference type="InterPro" id="IPR027417">
    <property type="entry name" value="P-loop_NTPase"/>
</dbReference>
<dbReference type="InterPro" id="IPR003593">
    <property type="entry name" value="AAA+_ATPase"/>
</dbReference>
<evidence type="ECO:0000259" key="2">
    <source>
        <dbReference type="SMART" id="SM00382"/>
    </source>
</evidence>
<proteinExistence type="predicted"/>
<name>A0A6G4U8L9_9ACTN</name>
<dbReference type="SUPFAM" id="SSF52540">
    <property type="entry name" value="P-loop containing nucleoside triphosphate hydrolases"/>
    <property type="match status" value="1"/>
</dbReference>
<dbReference type="Pfam" id="PF09848">
    <property type="entry name" value="SLFN-g3_helicase"/>
    <property type="match status" value="1"/>
</dbReference>
<feature type="domain" description="AAA+ ATPase" evidence="2">
    <location>
        <begin position="286"/>
        <end position="524"/>
    </location>
</feature>
<feature type="region of interest" description="Disordered" evidence="1">
    <location>
        <begin position="661"/>
        <end position="686"/>
    </location>
</feature>
<evidence type="ECO:0000313" key="4">
    <source>
        <dbReference type="Proteomes" id="UP000481583"/>
    </source>
</evidence>
<dbReference type="RefSeq" id="WP_165240939.1">
    <property type="nucleotide sequence ID" value="NZ_JAAKZV010000154.1"/>
</dbReference>
<evidence type="ECO:0000256" key="1">
    <source>
        <dbReference type="SAM" id="MobiDB-lite"/>
    </source>
</evidence>
<reference evidence="3 4" key="1">
    <citation type="submission" date="2020-02" db="EMBL/GenBank/DDBJ databases">
        <title>Whole-genome analyses of novel actinobacteria.</title>
        <authorList>
            <person name="Sahin N."/>
        </authorList>
    </citation>
    <scope>NUCLEOTIDE SEQUENCE [LARGE SCALE GENOMIC DNA]</scope>
    <source>
        <strain evidence="3 4">A7024</strain>
    </source>
</reference>
<comment type="caution">
    <text evidence="3">The sequence shown here is derived from an EMBL/GenBank/DDBJ whole genome shotgun (WGS) entry which is preliminary data.</text>
</comment>
<sequence>MLLQHSAAELGQLIVARPGSALRPLTEQLQKAHRERKGQSATKGDIASWNNSIPVVVEALLDCGLDEVEVQVEVDLPHTNSAVDLVLCGRHPGTDTDSYLAVELKQVRHATVDPACPIAVDLGFGDGMNKLHPVRQIQRYCEYMMRYLPHLRESDDRLMGVALLHNARDSDVEALFDLPESEHGFLYTLDDLDLFRRALTSRFTTASGKQAATALEQDRRDPLLKVTDVARQRSVTGGGLTLLDEQYVAVDRITRHLKRTAPRGGFEIGLFYDAEAAHSTAPDSGSKRVYILRGGPGSGKSAVALELQRALGLSGREAVLASGSHAYTETLRNIMIGTARRGQVSDKKKSARRLYQYFNSFTETPPDSMDVLICDEAHRLRRSSTDRWTPRDRRDDELPQAIELISAAKVPIFLLDDHQSIRPDEVGTADYLRELAEESGCQVDVRDLKGTFRSGGSERYQGWVQQLLGLGTASDPAPWQPDGKMTLVVADTPEQMEQFIRTRDPRRTTARITAGFCWPWSNPNGSQLINDVHIGDWRRPWNVKPQHEVADAPPSYRWSTDPRGVGQIGCVYTAQTFEYDWNGVIIGPDLCFRNGKFEVQRKGSRDPAFRSNVDDATVARCVRNAYHVLLTRGVVGTLVYAVDPAAQQALRRLIPGTIGLQHRDGDQPELTAEGPQLPPAFRRRHR</sequence>